<proteinExistence type="predicted"/>
<dbReference type="InterPro" id="IPR007853">
    <property type="entry name" value="Znf_DNL-typ"/>
</dbReference>
<reference evidence="3 4" key="1">
    <citation type="journal article" date="2022" name="Nat. Genet.">
        <title>Improved pea reference genome and pan-genome highlight genomic features and evolutionary characteristics.</title>
        <authorList>
            <person name="Yang T."/>
            <person name="Liu R."/>
            <person name="Luo Y."/>
            <person name="Hu S."/>
            <person name="Wang D."/>
            <person name="Wang C."/>
            <person name="Pandey M.K."/>
            <person name="Ge S."/>
            <person name="Xu Q."/>
            <person name="Li N."/>
            <person name="Li G."/>
            <person name="Huang Y."/>
            <person name="Saxena R.K."/>
            <person name="Ji Y."/>
            <person name="Li M."/>
            <person name="Yan X."/>
            <person name="He Y."/>
            <person name="Liu Y."/>
            <person name="Wang X."/>
            <person name="Xiang C."/>
            <person name="Varshney R.K."/>
            <person name="Ding H."/>
            <person name="Gao S."/>
            <person name="Zong X."/>
        </authorList>
    </citation>
    <scope>NUCLEOTIDE SEQUENCE [LARGE SCALE GENOMIC DNA]</scope>
    <source>
        <strain evidence="3 4">cv. Zhongwan 6</strain>
    </source>
</reference>
<dbReference type="EMBL" id="JAMSHJ010000001">
    <property type="protein sequence ID" value="KAI5447927.1"/>
    <property type="molecule type" value="Genomic_DNA"/>
</dbReference>
<dbReference type="GO" id="GO:0030150">
    <property type="term" value="P:protein import into mitochondrial matrix"/>
    <property type="evidence" value="ECO:0007669"/>
    <property type="project" value="TreeGrafter"/>
</dbReference>
<dbReference type="GO" id="GO:0050821">
    <property type="term" value="P:protein stabilization"/>
    <property type="evidence" value="ECO:0007669"/>
    <property type="project" value="TreeGrafter"/>
</dbReference>
<dbReference type="InterPro" id="IPR024158">
    <property type="entry name" value="Mt_import_TIM15"/>
</dbReference>
<keyword evidence="4" id="KW-1185">Reference proteome</keyword>
<dbReference type="PANTHER" id="PTHR20922">
    <property type="entry name" value="DNL-TYPE ZINC FINGER PROTEIN"/>
    <property type="match status" value="1"/>
</dbReference>
<accession>A0A9D5BR04</accession>
<feature type="domain" description="DNL-type" evidence="2">
    <location>
        <begin position="275"/>
        <end position="367"/>
    </location>
</feature>
<evidence type="ECO:0000313" key="4">
    <source>
        <dbReference type="Proteomes" id="UP001058974"/>
    </source>
</evidence>
<sequence length="367" mass="41554">MSELYKVNLFKELSLARFRIFPYEKYESWRDEALWMTVRSCLYPHHPYPPNSNVLRAVVQKFLQAYEQDNELKSFDTSLRNEMIKVFAPLDNNLGQLQIPSLNQDGLGPLLSLKYYCNPDNQLLLENKGDGESSISGGIVSVQAGPFDPKVESTFDLKRIATNYGFTMEELGALEHLFLENASYGNLFLKLGSDKEKFEFLSRQIDVFNRKYGGNDRRTAKRKDAAMGLVLSAATGRGWTTGSGMEGPPVPAVGKDDQFGTGNISTFPWSLFTKSPRRRMLIAFTCTICGQRTTRAINPHAYNDGTVFVQCCGCNAYHKLVDHLNLFQETNCYLNSSFNYKGPGWDDLKFRFMDVDSDSDDDIFPVT</sequence>
<dbReference type="AlphaFoldDB" id="A0A9D5BR04"/>
<dbReference type="GO" id="GO:0006457">
    <property type="term" value="P:protein folding"/>
    <property type="evidence" value="ECO:0007669"/>
    <property type="project" value="TreeGrafter"/>
</dbReference>
<organism evidence="3 4">
    <name type="scientific">Pisum sativum</name>
    <name type="common">Garden pea</name>
    <name type="synonym">Lathyrus oleraceus</name>
    <dbReference type="NCBI Taxonomy" id="3888"/>
    <lineage>
        <taxon>Eukaryota</taxon>
        <taxon>Viridiplantae</taxon>
        <taxon>Streptophyta</taxon>
        <taxon>Embryophyta</taxon>
        <taxon>Tracheophyta</taxon>
        <taxon>Spermatophyta</taxon>
        <taxon>Magnoliopsida</taxon>
        <taxon>eudicotyledons</taxon>
        <taxon>Gunneridae</taxon>
        <taxon>Pentapetalae</taxon>
        <taxon>rosids</taxon>
        <taxon>fabids</taxon>
        <taxon>Fabales</taxon>
        <taxon>Fabaceae</taxon>
        <taxon>Papilionoideae</taxon>
        <taxon>50 kb inversion clade</taxon>
        <taxon>NPAAA clade</taxon>
        <taxon>Hologalegina</taxon>
        <taxon>IRL clade</taxon>
        <taxon>Fabeae</taxon>
        <taxon>Lathyrus</taxon>
    </lineage>
</organism>
<dbReference type="GO" id="GO:0008270">
    <property type="term" value="F:zinc ion binding"/>
    <property type="evidence" value="ECO:0007669"/>
    <property type="project" value="UniProtKB-KW"/>
</dbReference>
<dbReference type="Gramene" id="Psat01G0539200-T1">
    <property type="protein sequence ID" value="KAI5447927.1"/>
    <property type="gene ID" value="KIW84_015392"/>
</dbReference>
<evidence type="ECO:0000259" key="2">
    <source>
        <dbReference type="PROSITE" id="PS51501"/>
    </source>
</evidence>
<dbReference type="PANTHER" id="PTHR20922:SF15">
    <property type="entry name" value="A_TM021B04.14 PROTEIN"/>
    <property type="match status" value="1"/>
</dbReference>
<protein>
    <recommendedName>
        <fullName evidence="2">DNL-type domain-containing protein</fullName>
    </recommendedName>
</protein>
<keyword evidence="1" id="KW-0863">Zinc-finger</keyword>
<gene>
    <name evidence="3" type="ORF">KIW84_015392</name>
</gene>
<dbReference type="GO" id="GO:0051087">
    <property type="term" value="F:protein-folding chaperone binding"/>
    <property type="evidence" value="ECO:0007669"/>
    <property type="project" value="TreeGrafter"/>
</dbReference>
<evidence type="ECO:0000256" key="1">
    <source>
        <dbReference type="PROSITE-ProRule" id="PRU00834"/>
    </source>
</evidence>
<keyword evidence="1" id="KW-0479">Metal-binding</keyword>
<comment type="caution">
    <text evidence="3">The sequence shown here is derived from an EMBL/GenBank/DDBJ whole genome shotgun (WGS) entry which is preliminary data.</text>
</comment>
<evidence type="ECO:0000313" key="3">
    <source>
        <dbReference type="EMBL" id="KAI5447927.1"/>
    </source>
</evidence>
<keyword evidence="1" id="KW-0862">Zinc</keyword>
<dbReference type="PROSITE" id="PS51501">
    <property type="entry name" value="ZF_DNL"/>
    <property type="match status" value="1"/>
</dbReference>
<name>A0A9D5BR04_PEA</name>
<dbReference type="Pfam" id="PF05180">
    <property type="entry name" value="zf-DNL"/>
    <property type="match status" value="1"/>
</dbReference>
<dbReference type="Proteomes" id="UP001058974">
    <property type="component" value="Chromosome 1"/>
</dbReference>
<dbReference type="GO" id="GO:0005739">
    <property type="term" value="C:mitochondrion"/>
    <property type="evidence" value="ECO:0007669"/>
    <property type="project" value="TreeGrafter"/>
</dbReference>